<evidence type="ECO:0000259" key="2">
    <source>
        <dbReference type="PROSITE" id="PS51698"/>
    </source>
</evidence>
<dbReference type="GO" id="GO:0004842">
    <property type="term" value="F:ubiquitin-protein transferase activity"/>
    <property type="evidence" value="ECO:0007669"/>
    <property type="project" value="InterPro"/>
</dbReference>
<dbReference type="SUPFAM" id="SSF57850">
    <property type="entry name" value="RING/U-box"/>
    <property type="match status" value="1"/>
</dbReference>
<dbReference type="PROSITE" id="PS51698">
    <property type="entry name" value="U_BOX"/>
    <property type="match status" value="1"/>
</dbReference>
<dbReference type="Gene3D" id="3.30.40.10">
    <property type="entry name" value="Zinc/RING finger domain, C3HC4 (zinc finger)"/>
    <property type="match status" value="1"/>
</dbReference>
<dbReference type="InterPro" id="IPR003613">
    <property type="entry name" value="Ubox_domain"/>
</dbReference>
<organism evidence="3">
    <name type="scientific">Alexandrium andersonii</name>
    <dbReference type="NCBI Taxonomy" id="327968"/>
    <lineage>
        <taxon>Eukaryota</taxon>
        <taxon>Sar</taxon>
        <taxon>Alveolata</taxon>
        <taxon>Dinophyceae</taxon>
        <taxon>Gonyaulacales</taxon>
        <taxon>Pyrocystaceae</taxon>
        <taxon>Alexandrium</taxon>
    </lineage>
</organism>
<dbReference type="AlphaFoldDB" id="A0A7S2CD07"/>
<reference evidence="3" key="1">
    <citation type="submission" date="2021-01" db="EMBL/GenBank/DDBJ databases">
        <authorList>
            <person name="Corre E."/>
            <person name="Pelletier E."/>
            <person name="Niang G."/>
            <person name="Scheremetjew M."/>
            <person name="Finn R."/>
            <person name="Kale V."/>
            <person name="Holt S."/>
            <person name="Cochrane G."/>
            <person name="Meng A."/>
            <person name="Brown T."/>
            <person name="Cohen L."/>
        </authorList>
    </citation>
    <scope>NUCLEOTIDE SEQUENCE</scope>
    <source>
        <strain evidence="3">CCMP2222</strain>
    </source>
</reference>
<dbReference type="Pfam" id="PF04564">
    <property type="entry name" value="U-box"/>
    <property type="match status" value="1"/>
</dbReference>
<name>A0A7S2CD07_9DINO</name>
<dbReference type="InterPro" id="IPR013083">
    <property type="entry name" value="Znf_RING/FYVE/PHD"/>
</dbReference>
<dbReference type="CDD" id="cd16664">
    <property type="entry name" value="RING-Ubox_PUB"/>
    <property type="match status" value="1"/>
</dbReference>
<evidence type="ECO:0000256" key="1">
    <source>
        <dbReference type="SAM" id="MobiDB-lite"/>
    </source>
</evidence>
<proteinExistence type="predicted"/>
<dbReference type="EMBL" id="HBGQ01035026">
    <property type="protein sequence ID" value="CAD9422479.1"/>
    <property type="molecule type" value="Transcribed_RNA"/>
</dbReference>
<sequence length="94" mass="10507">MAGLRDLVQNAPKEFRCALDGKLLCDPVVSPGGVVFERSTLVRWLQKHGPTCPITGQALQADDCKRSPEIRKQVTEWVRGKGRQREPKKKNKGP</sequence>
<dbReference type="SMART" id="SM00504">
    <property type="entry name" value="Ubox"/>
    <property type="match status" value="1"/>
</dbReference>
<dbReference type="GO" id="GO:0016567">
    <property type="term" value="P:protein ubiquitination"/>
    <property type="evidence" value="ECO:0007669"/>
    <property type="project" value="InterPro"/>
</dbReference>
<feature type="compositionally biased region" description="Basic residues" evidence="1">
    <location>
        <begin position="80"/>
        <end position="94"/>
    </location>
</feature>
<dbReference type="InterPro" id="IPR045210">
    <property type="entry name" value="RING-Ubox_PUB"/>
</dbReference>
<protein>
    <recommendedName>
        <fullName evidence="2">U-box domain-containing protein</fullName>
    </recommendedName>
</protein>
<evidence type="ECO:0000313" key="3">
    <source>
        <dbReference type="EMBL" id="CAD9422479.1"/>
    </source>
</evidence>
<feature type="region of interest" description="Disordered" evidence="1">
    <location>
        <begin position="72"/>
        <end position="94"/>
    </location>
</feature>
<gene>
    <name evidence="3" type="ORF">AAND1436_LOCUS17269</name>
</gene>
<accession>A0A7S2CD07</accession>
<feature type="domain" description="U-box" evidence="2">
    <location>
        <begin position="10"/>
        <end position="84"/>
    </location>
</feature>